<dbReference type="Proteomes" id="UP000215902">
    <property type="component" value="Unassembled WGS sequence"/>
</dbReference>
<evidence type="ECO:0000259" key="1">
    <source>
        <dbReference type="SMART" id="SM00587"/>
    </source>
</evidence>
<gene>
    <name evidence="2" type="ORF">BOX15_Mlig014524g1</name>
</gene>
<dbReference type="InterPro" id="IPR011009">
    <property type="entry name" value="Kinase-like_dom_sf"/>
</dbReference>
<evidence type="ECO:0000313" key="2">
    <source>
        <dbReference type="EMBL" id="PAA67484.1"/>
    </source>
</evidence>
<comment type="caution">
    <text evidence="2">The sequence shown here is derived from an EMBL/GenBank/DDBJ whole genome shotgun (WGS) entry which is preliminary data.</text>
</comment>
<name>A0A267F2L3_9PLAT</name>
<protein>
    <recommendedName>
        <fullName evidence="1">CHK kinase-like domain-containing protein</fullName>
    </recommendedName>
</protein>
<dbReference type="PANTHER" id="PTHR11012">
    <property type="entry name" value="PROTEIN KINASE-LIKE DOMAIN-CONTAINING"/>
    <property type="match status" value="1"/>
</dbReference>
<reference evidence="2 3" key="1">
    <citation type="submission" date="2017-06" db="EMBL/GenBank/DDBJ databases">
        <title>A platform for efficient transgenesis in Macrostomum lignano, a flatworm model organism for stem cell research.</title>
        <authorList>
            <person name="Berezikov E."/>
        </authorList>
    </citation>
    <scope>NUCLEOTIDE SEQUENCE [LARGE SCALE GENOMIC DNA]</scope>
    <source>
        <strain evidence="2">DV1</strain>
        <tissue evidence="2">Whole organism</tissue>
    </source>
</reference>
<keyword evidence="3" id="KW-1185">Reference proteome</keyword>
<accession>A0A267F2L3</accession>
<dbReference type="InterPro" id="IPR004119">
    <property type="entry name" value="EcKL"/>
</dbReference>
<dbReference type="AlphaFoldDB" id="A0A267F2L3"/>
<dbReference type="Gene3D" id="3.90.1200.10">
    <property type="match status" value="1"/>
</dbReference>
<dbReference type="PANTHER" id="PTHR11012:SF55">
    <property type="entry name" value="BHLH DOMAIN-CONTAINING PROTEIN"/>
    <property type="match status" value="1"/>
</dbReference>
<feature type="domain" description="CHK kinase-like" evidence="1">
    <location>
        <begin position="115"/>
        <end position="314"/>
    </location>
</feature>
<evidence type="ECO:0000313" key="3">
    <source>
        <dbReference type="Proteomes" id="UP000215902"/>
    </source>
</evidence>
<sequence>MDIVEELKLLLKLKSDSEIEQSDEMFRKGGYLSFRRAVTIRRDREPPMHIFVKSSDVTRPELDQQQFISFHACQKEVIFYGLMGPVLERVMEQYNIKRVFPKTLGQKIKDKGTILVMEDMTKQGFSPVDRMSFGIEQAYCVVRSLARMQAAFWIARVNFNYSLDSVLFGKESPFSDSVRKSGMDFKPMIERNSAYFFDNYEKHVKYPEDAQVIREYVTKFIKTLLDDPMKGMPCLTDEPLGLSHGDLWFSNFMFKGDGDNMICRLFDLQFWDISIFGFDLGLMMVTSLSNESMQEHVDKIPKEFYRTFKEIYESKTGSPVPFSEEAALGNMGQSMFYAMFWVIGTCDLLWESDNIDVTNMLSNVAFAIRTNRIKLPF</sequence>
<organism evidence="2 3">
    <name type="scientific">Macrostomum lignano</name>
    <dbReference type="NCBI Taxonomy" id="282301"/>
    <lineage>
        <taxon>Eukaryota</taxon>
        <taxon>Metazoa</taxon>
        <taxon>Spiralia</taxon>
        <taxon>Lophotrochozoa</taxon>
        <taxon>Platyhelminthes</taxon>
        <taxon>Rhabditophora</taxon>
        <taxon>Macrostomorpha</taxon>
        <taxon>Macrostomida</taxon>
        <taxon>Macrostomidae</taxon>
        <taxon>Macrostomum</taxon>
    </lineage>
</organism>
<dbReference type="OrthoDB" id="191037at2759"/>
<dbReference type="InterPro" id="IPR015897">
    <property type="entry name" value="CHK_kinase-like"/>
</dbReference>
<dbReference type="SMART" id="SM00587">
    <property type="entry name" value="CHK"/>
    <property type="match status" value="1"/>
</dbReference>
<proteinExistence type="predicted"/>
<dbReference type="SUPFAM" id="SSF56112">
    <property type="entry name" value="Protein kinase-like (PK-like)"/>
    <property type="match status" value="1"/>
</dbReference>
<dbReference type="EMBL" id="NIVC01001481">
    <property type="protein sequence ID" value="PAA67484.1"/>
    <property type="molecule type" value="Genomic_DNA"/>
</dbReference>
<dbReference type="Pfam" id="PF02958">
    <property type="entry name" value="EcKL"/>
    <property type="match status" value="1"/>
</dbReference>